<keyword evidence="8" id="KW-0520">NAD</keyword>
<dbReference type="RefSeq" id="WP_310914145.1">
    <property type="nucleotide sequence ID" value="NZ_JAVLVT010000014.1"/>
</dbReference>
<feature type="region of interest" description="Disordered" evidence="11">
    <location>
        <begin position="1"/>
        <end position="23"/>
    </location>
</feature>
<dbReference type="Proteomes" id="UP001250214">
    <property type="component" value="Unassembled WGS sequence"/>
</dbReference>
<gene>
    <name evidence="13" type="primary">nudC</name>
    <name evidence="13" type="ORF">RIF23_19905</name>
</gene>
<feature type="compositionally biased region" description="Low complexity" evidence="11">
    <location>
        <begin position="1"/>
        <end position="14"/>
    </location>
</feature>
<evidence type="ECO:0000313" key="14">
    <source>
        <dbReference type="Proteomes" id="UP001250214"/>
    </source>
</evidence>
<evidence type="ECO:0000313" key="13">
    <source>
        <dbReference type="EMBL" id="MDS1272557.1"/>
    </source>
</evidence>
<evidence type="ECO:0000256" key="6">
    <source>
        <dbReference type="ARBA" id="ARBA00022801"/>
    </source>
</evidence>
<feature type="region of interest" description="Disordered" evidence="11">
    <location>
        <begin position="108"/>
        <end position="144"/>
    </location>
</feature>
<dbReference type="GO" id="GO:0016787">
    <property type="term" value="F:hydrolase activity"/>
    <property type="evidence" value="ECO:0007669"/>
    <property type="project" value="UniProtKB-KW"/>
</dbReference>
<dbReference type="CDD" id="cd03429">
    <property type="entry name" value="NUDIX_NADH_pyrophosphatase_Nudt13"/>
    <property type="match status" value="1"/>
</dbReference>
<dbReference type="InterPro" id="IPR000086">
    <property type="entry name" value="NUDIX_hydrolase_dom"/>
</dbReference>
<dbReference type="InterPro" id="IPR049734">
    <property type="entry name" value="NudC-like_C"/>
</dbReference>
<name>A0ABU2HB49_9ACTN</name>
<comment type="similarity">
    <text evidence="3">Belongs to the Nudix hydrolase family. NudC subfamily.</text>
</comment>
<evidence type="ECO:0000256" key="1">
    <source>
        <dbReference type="ARBA" id="ARBA00001946"/>
    </source>
</evidence>
<protein>
    <recommendedName>
        <fullName evidence="4">NAD(+) diphosphatase</fullName>
        <ecNumber evidence="4">3.6.1.22</ecNumber>
    </recommendedName>
</protein>
<feature type="domain" description="Nudix hydrolase" evidence="12">
    <location>
        <begin position="205"/>
        <end position="338"/>
    </location>
</feature>
<dbReference type="Gene3D" id="3.90.79.20">
    <property type="match status" value="1"/>
</dbReference>
<dbReference type="InterPro" id="IPR050241">
    <property type="entry name" value="NAD-cap_RNA_hydrolase_NudC"/>
</dbReference>
<keyword evidence="14" id="KW-1185">Reference proteome</keyword>
<evidence type="ECO:0000256" key="11">
    <source>
        <dbReference type="SAM" id="MobiDB-lite"/>
    </source>
</evidence>
<dbReference type="InterPro" id="IPR015375">
    <property type="entry name" value="NADH_PPase-like_N"/>
</dbReference>
<comment type="caution">
    <text evidence="13">The sequence shown here is derived from an EMBL/GenBank/DDBJ whole genome shotgun (WGS) entry which is preliminary data.</text>
</comment>
<dbReference type="InterPro" id="IPR020476">
    <property type="entry name" value="Nudix_hydrolase"/>
</dbReference>
<evidence type="ECO:0000256" key="3">
    <source>
        <dbReference type="ARBA" id="ARBA00009595"/>
    </source>
</evidence>
<evidence type="ECO:0000256" key="5">
    <source>
        <dbReference type="ARBA" id="ARBA00022723"/>
    </source>
</evidence>
<dbReference type="Gene3D" id="3.90.79.10">
    <property type="entry name" value="Nucleoside Triphosphate Pyrophosphohydrolase"/>
    <property type="match status" value="1"/>
</dbReference>
<dbReference type="InterPro" id="IPR015376">
    <property type="entry name" value="Znr_NADH_PPase"/>
</dbReference>
<keyword evidence="6 10" id="KW-0378">Hydrolase</keyword>
<evidence type="ECO:0000256" key="4">
    <source>
        <dbReference type="ARBA" id="ARBA00012381"/>
    </source>
</evidence>
<keyword evidence="7" id="KW-0460">Magnesium</keyword>
<dbReference type="Pfam" id="PF09296">
    <property type="entry name" value="NUDIX-like"/>
    <property type="match status" value="1"/>
</dbReference>
<evidence type="ECO:0000256" key="8">
    <source>
        <dbReference type="ARBA" id="ARBA00023027"/>
    </source>
</evidence>
<accession>A0ABU2HB49</accession>
<dbReference type="EMBL" id="JAVLVT010000014">
    <property type="protein sequence ID" value="MDS1272557.1"/>
    <property type="molecule type" value="Genomic_DNA"/>
</dbReference>
<evidence type="ECO:0000256" key="9">
    <source>
        <dbReference type="ARBA" id="ARBA00023679"/>
    </source>
</evidence>
<dbReference type="PANTHER" id="PTHR42904:SF6">
    <property type="entry name" value="NAD-CAPPED RNA HYDROLASE NUDT12"/>
    <property type="match status" value="1"/>
</dbReference>
<dbReference type="NCBIfam" id="NF001299">
    <property type="entry name" value="PRK00241.1"/>
    <property type="match status" value="1"/>
</dbReference>
<dbReference type="EC" id="3.6.1.22" evidence="4"/>
<dbReference type="Pfam" id="PF00293">
    <property type="entry name" value="NUDIX"/>
    <property type="match status" value="1"/>
</dbReference>
<evidence type="ECO:0000256" key="7">
    <source>
        <dbReference type="ARBA" id="ARBA00022842"/>
    </source>
</evidence>
<reference evidence="14" key="1">
    <citation type="submission" date="2023-07" db="EMBL/GenBank/DDBJ databases">
        <title>Novel species in the genus Lipingzhangella isolated from Sambhar Salt Lake.</title>
        <authorList>
            <person name="Jiya N."/>
            <person name="Kajale S."/>
            <person name="Sharma A."/>
        </authorList>
    </citation>
    <scope>NUCLEOTIDE SEQUENCE [LARGE SCALE GENOMIC DNA]</scope>
    <source>
        <strain evidence="14">LS1_29</strain>
    </source>
</reference>
<comment type="cofactor">
    <cofactor evidence="1">
        <name>Mg(2+)</name>
        <dbReference type="ChEBI" id="CHEBI:18420"/>
    </cofactor>
</comment>
<comment type="cofactor">
    <cofactor evidence="2">
        <name>Zn(2+)</name>
        <dbReference type="ChEBI" id="CHEBI:29105"/>
    </cofactor>
</comment>
<dbReference type="InterPro" id="IPR015797">
    <property type="entry name" value="NUDIX_hydrolase-like_dom_sf"/>
</dbReference>
<proteinExistence type="inferred from homology"/>
<dbReference type="Pfam" id="PF09297">
    <property type="entry name" value="Zn_ribbon_NUD"/>
    <property type="match status" value="1"/>
</dbReference>
<dbReference type="PRINTS" id="PR00502">
    <property type="entry name" value="NUDIXFAMILY"/>
</dbReference>
<evidence type="ECO:0000256" key="10">
    <source>
        <dbReference type="RuleBase" id="RU003476"/>
    </source>
</evidence>
<evidence type="ECO:0000259" key="12">
    <source>
        <dbReference type="PROSITE" id="PS51462"/>
    </source>
</evidence>
<sequence length="348" mass="37792">MESPPSLSSTPPLSRGTVDPAAHRRTDEVWLKAAWSDPRTRVLVLEAGDPGTHGWQALQTRQSVVRVWDGPAGPELVFLPPQEAPAGEWYFLGQDAEERAYIAVRVHPGDPADTGNTADAADGADPHQDGPWVNPAARREGTRPASLRAVGPLLGARDSGLLTHAVALGNWHATHQFCPRCGAATRVRSAGHVRQCTVDGSEHFPRLDPAVIMLVHDPQPDVDRCLLAHNPQWPDNRYSVLAGYVEPGESLEQAVVREVAEEVGVAVTQPHYLGSQPWPFPRSLMLGFTARAAGTTLRTDHTEIERVRWFTRAELATATQQGTILLPGRSSIARGIIEHWYGGALPGE</sequence>
<keyword evidence="5" id="KW-0479">Metal-binding</keyword>
<dbReference type="PROSITE" id="PS00893">
    <property type="entry name" value="NUDIX_BOX"/>
    <property type="match status" value="1"/>
</dbReference>
<dbReference type="PROSITE" id="PS51462">
    <property type="entry name" value="NUDIX"/>
    <property type="match status" value="1"/>
</dbReference>
<dbReference type="PANTHER" id="PTHR42904">
    <property type="entry name" value="NUDIX HYDROLASE, NUDC SUBFAMILY"/>
    <property type="match status" value="1"/>
</dbReference>
<dbReference type="SUPFAM" id="SSF55811">
    <property type="entry name" value="Nudix"/>
    <property type="match status" value="1"/>
</dbReference>
<comment type="catalytic activity">
    <reaction evidence="9">
        <text>a 5'-end NAD(+)-phospho-ribonucleoside in mRNA + H2O = a 5'-end phospho-adenosine-phospho-ribonucleoside in mRNA + beta-nicotinamide D-ribonucleotide + 2 H(+)</text>
        <dbReference type="Rhea" id="RHEA:60876"/>
        <dbReference type="Rhea" id="RHEA-COMP:15698"/>
        <dbReference type="Rhea" id="RHEA-COMP:15719"/>
        <dbReference type="ChEBI" id="CHEBI:14649"/>
        <dbReference type="ChEBI" id="CHEBI:15377"/>
        <dbReference type="ChEBI" id="CHEBI:15378"/>
        <dbReference type="ChEBI" id="CHEBI:144029"/>
        <dbReference type="ChEBI" id="CHEBI:144051"/>
    </reaction>
    <physiologicalReaction direction="left-to-right" evidence="9">
        <dbReference type="Rhea" id="RHEA:60877"/>
    </physiologicalReaction>
</comment>
<feature type="compositionally biased region" description="Low complexity" evidence="11">
    <location>
        <begin position="109"/>
        <end position="123"/>
    </location>
</feature>
<organism evidence="13 14">
    <name type="scientific">Lipingzhangella rawalii</name>
    <dbReference type="NCBI Taxonomy" id="2055835"/>
    <lineage>
        <taxon>Bacteria</taxon>
        <taxon>Bacillati</taxon>
        <taxon>Actinomycetota</taxon>
        <taxon>Actinomycetes</taxon>
        <taxon>Streptosporangiales</taxon>
        <taxon>Nocardiopsidaceae</taxon>
        <taxon>Lipingzhangella</taxon>
    </lineage>
</organism>
<evidence type="ECO:0000256" key="2">
    <source>
        <dbReference type="ARBA" id="ARBA00001947"/>
    </source>
</evidence>
<dbReference type="InterPro" id="IPR020084">
    <property type="entry name" value="NUDIX_hydrolase_CS"/>
</dbReference>